<dbReference type="InterPro" id="IPR029058">
    <property type="entry name" value="AB_hydrolase_fold"/>
</dbReference>
<organism evidence="2 3">
    <name type="scientific">Labedaea rhizosphaerae</name>
    <dbReference type="NCBI Taxonomy" id="598644"/>
    <lineage>
        <taxon>Bacteria</taxon>
        <taxon>Bacillati</taxon>
        <taxon>Actinomycetota</taxon>
        <taxon>Actinomycetes</taxon>
        <taxon>Pseudonocardiales</taxon>
        <taxon>Pseudonocardiaceae</taxon>
        <taxon>Labedaea</taxon>
    </lineage>
</organism>
<dbReference type="InterPro" id="IPR022742">
    <property type="entry name" value="Hydrolase_4"/>
</dbReference>
<name>A0A4R6SG64_LABRH</name>
<keyword evidence="3" id="KW-1185">Reference proteome</keyword>
<reference evidence="2 3" key="1">
    <citation type="submission" date="2019-03" db="EMBL/GenBank/DDBJ databases">
        <title>Genomic Encyclopedia of Type Strains, Phase IV (KMG-IV): sequencing the most valuable type-strain genomes for metagenomic binning, comparative biology and taxonomic classification.</title>
        <authorList>
            <person name="Goeker M."/>
        </authorList>
    </citation>
    <scope>NUCLEOTIDE SEQUENCE [LARGE SCALE GENOMIC DNA]</scope>
    <source>
        <strain evidence="2 3">DSM 45361</strain>
    </source>
</reference>
<gene>
    <name evidence="2" type="ORF">EV186_102505</name>
</gene>
<keyword evidence="2" id="KW-0031">Aminopeptidase</keyword>
<accession>A0A4R6SG64</accession>
<dbReference type="Pfam" id="PF12146">
    <property type="entry name" value="Hydrolase_4"/>
    <property type="match status" value="1"/>
</dbReference>
<comment type="caution">
    <text evidence="2">The sequence shown here is derived from an EMBL/GenBank/DDBJ whole genome shotgun (WGS) entry which is preliminary data.</text>
</comment>
<feature type="domain" description="Serine aminopeptidase S33" evidence="1">
    <location>
        <begin position="27"/>
        <end position="143"/>
    </location>
</feature>
<dbReference type="RefSeq" id="WP_133849331.1">
    <property type="nucleotide sequence ID" value="NZ_SNXZ01000002.1"/>
</dbReference>
<keyword evidence="2" id="KW-0645">Protease</keyword>
<proteinExistence type="predicted"/>
<evidence type="ECO:0000313" key="2">
    <source>
        <dbReference type="EMBL" id="TDQ00644.1"/>
    </source>
</evidence>
<protein>
    <submittedName>
        <fullName evidence="2">Serine aminopeptidase S33 family</fullName>
    </submittedName>
</protein>
<keyword evidence="2" id="KW-0378">Hydrolase</keyword>
<dbReference type="EMBL" id="SNXZ01000002">
    <property type="protein sequence ID" value="TDQ00644.1"/>
    <property type="molecule type" value="Genomic_DNA"/>
</dbReference>
<evidence type="ECO:0000259" key="1">
    <source>
        <dbReference type="Pfam" id="PF12146"/>
    </source>
</evidence>
<dbReference type="AlphaFoldDB" id="A0A4R6SG64"/>
<dbReference type="Gene3D" id="3.40.50.1820">
    <property type="entry name" value="alpha/beta hydrolase"/>
    <property type="match status" value="1"/>
</dbReference>
<dbReference type="GO" id="GO:0004177">
    <property type="term" value="F:aminopeptidase activity"/>
    <property type="evidence" value="ECO:0007669"/>
    <property type="project" value="UniProtKB-KW"/>
</dbReference>
<dbReference type="SUPFAM" id="SSF53474">
    <property type="entry name" value="alpha/beta-Hydrolases"/>
    <property type="match status" value="1"/>
</dbReference>
<evidence type="ECO:0000313" key="3">
    <source>
        <dbReference type="Proteomes" id="UP000295444"/>
    </source>
</evidence>
<dbReference type="Proteomes" id="UP000295444">
    <property type="component" value="Unassembled WGS sequence"/>
</dbReference>
<sequence length="260" mass="28075">MFQAELVSADGITLEAAVHAARGGVGRRTVIQVHGINADMTEGGMFVRLADRLADNDCDVLRFSFRGHGNSGGTSRGATIAGEMLDLEAAVAFATARFSGVLSLVASSFGAVSACLALPWLAGQLEKLVLWNPVLDLARTFVRPELPWGKDNFGPAQQKSLWADGFLTIDDEFEIGRVLFAEFDHYRPLDRLMASPVETLIVHGDRDSAVSYDIARAAADEKPGTVFHTVAGSDHGFDTREREDEAVGVTVQWIASEDPR</sequence>
<dbReference type="OrthoDB" id="5902829at2"/>